<evidence type="ECO:0000313" key="4">
    <source>
        <dbReference type="Proteomes" id="UP001062165"/>
    </source>
</evidence>
<evidence type="ECO:0000313" key="3">
    <source>
        <dbReference type="EMBL" id="UXX79901.1"/>
    </source>
</evidence>
<dbReference type="PANTHER" id="PTHR40124">
    <property type="match status" value="1"/>
</dbReference>
<reference evidence="3" key="1">
    <citation type="submission" date="2022-10" db="EMBL/GenBank/DDBJ databases">
        <title>Comparative genomics and taxonomic characterization of three novel marine species of genus Reichenbachiella exhibiting antioxidant and polysaccharide degradation activities.</title>
        <authorList>
            <person name="Muhammad N."/>
            <person name="Lee Y.-J."/>
            <person name="Ko J."/>
            <person name="Kim S.-G."/>
        </authorList>
    </citation>
    <scope>NUCLEOTIDE SEQUENCE</scope>
    <source>
        <strain evidence="3">Wsw4-B4</strain>
    </source>
</reference>
<feature type="domain" description="Polysaccharide lyase 14" evidence="2">
    <location>
        <begin position="69"/>
        <end position="257"/>
    </location>
</feature>
<accession>A0ABY6D168</accession>
<dbReference type="InterPro" id="IPR048958">
    <property type="entry name" value="Polysacc_lyase_14"/>
</dbReference>
<keyword evidence="4" id="KW-1185">Reference proteome</keyword>
<dbReference type="RefSeq" id="WP_263051632.1">
    <property type="nucleotide sequence ID" value="NZ_CP106735.1"/>
</dbReference>
<feature type="chain" id="PRO_5047037129" description="Polysaccharide lyase 14 domain-containing protein" evidence="1">
    <location>
        <begin position="24"/>
        <end position="268"/>
    </location>
</feature>
<dbReference type="PANTHER" id="PTHR40124:SF1">
    <property type="entry name" value="DISAGGREGATASE RELATED REPEAT PROTEIN"/>
    <property type="match status" value="1"/>
</dbReference>
<proteinExistence type="predicted"/>
<gene>
    <name evidence="3" type="ORF">N7E81_02120</name>
</gene>
<organism evidence="3 4">
    <name type="scientific">Reichenbachiella carrageenanivorans</name>
    <dbReference type="NCBI Taxonomy" id="2979869"/>
    <lineage>
        <taxon>Bacteria</taxon>
        <taxon>Pseudomonadati</taxon>
        <taxon>Bacteroidota</taxon>
        <taxon>Cytophagia</taxon>
        <taxon>Cytophagales</taxon>
        <taxon>Reichenbachiellaceae</taxon>
        <taxon>Reichenbachiella</taxon>
    </lineage>
</organism>
<sequence length="268" mass="30205">MKITSKILSTIAATYFGSASLFAQEIDVLSVDFESAALGVYDEDQIKNDFDTVSWAMTQNRGLILKDGKKGNVLQVIYPEGAVGPEQGGIQFVRPIPPATDYYLSYDVYFQDGFDFTKGGKLPGLTSGGANYTGGKHPENGEGWSARYMWTGQQQPIVYLYYIDMKEKYGEGVFLNATFKTGQWHTITQHIRLNTPGNKDALIEVWFDGNKVGWKKKFRLRKDDLGMIDTFYFSTFHGGATPDWAPKNNSFVKFDNIRVYTKPSKKKK</sequence>
<dbReference type="Pfam" id="PF21294">
    <property type="entry name" value="Polysacc_lyase_14"/>
    <property type="match status" value="1"/>
</dbReference>
<keyword evidence="1" id="KW-0732">Signal</keyword>
<dbReference type="Proteomes" id="UP001062165">
    <property type="component" value="Chromosome"/>
</dbReference>
<evidence type="ECO:0000256" key="1">
    <source>
        <dbReference type="SAM" id="SignalP"/>
    </source>
</evidence>
<dbReference type="Gene3D" id="2.60.120.200">
    <property type="match status" value="1"/>
</dbReference>
<feature type="signal peptide" evidence="1">
    <location>
        <begin position="1"/>
        <end position="23"/>
    </location>
</feature>
<dbReference type="EMBL" id="CP106735">
    <property type="protein sequence ID" value="UXX79901.1"/>
    <property type="molecule type" value="Genomic_DNA"/>
</dbReference>
<name>A0ABY6D168_9BACT</name>
<protein>
    <recommendedName>
        <fullName evidence="2">Polysaccharide lyase 14 domain-containing protein</fullName>
    </recommendedName>
</protein>
<evidence type="ECO:0000259" key="2">
    <source>
        <dbReference type="Pfam" id="PF21294"/>
    </source>
</evidence>